<dbReference type="EMBL" id="CAJNOM010000020">
    <property type="protein sequence ID" value="CAF0816721.1"/>
    <property type="molecule type" value="Genomic_DNA"/>
</dbReference>
<feature type="transmembrane region" description="Helical" evidence="18">
    <location>
        <begin position="146"/>
        <end position="179"/>
    </location>
</feature>
<comment type="catalytic activity">
    <reaction evidence="16">
        <text>a CDP-1,2-diacyl-sn-glycerol + a 1,2-diacyl-sn-glycero-3-phospho-(1'-sn-glycerol) = a cardiolipin + CMP + H(+)</text>
        <dbReference type="Rhea" id="RHEA:32931"/>
        <dbReference type="ChEBI" id="CHEBI:15378"/>
        <dbReference type="ChEBI" id="CHEBI:58332"/>
        <dbReference type="ChEBI" id="CHEBI:60377"/>
        <dbReference type="ChEBI" id="CHEBI:62237"/>
        <dbReference type="ChEBI" id="CHEBI:64716"/>
        <dbReference type="EC" id="2.7.8.41"/>
    </reaction>
</comment>
<evidence type="ECO:0000256" key="11">
    <source>
        <dbReference type="ARBA" id="ARBA00023136"/>
    </source>
</evidence>
<keyword evidence="12" id="KW-0594">Phospholipid biosynthesis</keyword>
<evidence type="ECO:0000256" key="3">
    <source>
        <dbReference type="ARBA" id="ARBA00010441"/>
    </source>
</evidence>
<dbReference type="Proteomes" id="UP000663877">
    <property type="component" value="Unassembled WGS sequence"/>
</dbReference>
<dbReference type="Proteomes" id="UP000663868">
    <property type="component" value="Unassembled WGS sequence"/>
</dbReference>
<keyword evidence="13" id="KW-1208">Phospholipid metabolism</keyword>
<evidence type="ECO:0000313" key="20">
    <source>
        <dbReference type="EMBL" id="CAF0816721.1"/>
    </source>
</evidence>
<evidence type="ECO:0000256" key="9">
    <source>
        <dbReference type="ARBA" id="ARBA00022989"/>
    </source>
</evidence>
<keyword evidence="10" id="KW-0443">Lipid metabolism</keyword>
<name>A0A813MQ38_9BILA</name>
<dbReference type="EMBL" id="CAJNOI010000046">
    <property type="protein sequence ID" value="CAF0931946.1"/>
    <property type="molecule type" value="Genomic_DNA"/>
</dbReference>
<keyword evidence="23" id="KW-1185">Reference proteome</keyword>
<keyword evidence="9 18" id="KW-1133">Transmembrane helix</keyword>
<dbReference type="OrthoDB" id="448573at2759"/>
<dbReference type="PANTHER" id="PTHR14269">
    <property type="entry name" value="CDP-DIACYLGLYCEROL--GLYCEROL-3-PHOSPHATE 3-PHOSPHATIDYLTRANSFERASE-RELATED"/>
    <property type="match status" value="1"/>
</dbReference>
<evidence type="ECO:0000256" key="15">
    <source>
        <dbReference type="ARBA" id="ARBA00039001"/>
    </source>
</evidence>
<keyword evidence="11 18" id="KW-0472">Membrane</keyword>
<dbReference type="GO" id="GO:0008654">
    <property type="term" value="P:phospholipid biosynthetic process"/>
    <property type="evidence" value="ECO:0007669"/>
    <property type="project" value="UniProtKB-KW"/>
</dbReference>
<dbReference type="EMBL" id="CAJOBB010004136">
    <property type="protein sequence ID" value="CAF4075909.1"/>
    <property type="molecule type" value="Genomic_DNA"/>
</dbReference>
<feature type="transmembrane region" description="Helical" evidence="18">
    <location>
        <begin position="114"/>
        <end position="134"/>
    </location>
</feature>
<evidence type="ECO:0000256" key="12">
    <source>
        <dbReference type="ARBA" id="ARBA00023209"/>
    </source>
</evidence>
<dbReference type="Gene3D" id="1.20.120.1760">
    <property type="match status" value="1"/>
</dbReference>
<keyword evidence="6" id="KW-0444">Lipid biosynthesis</keyword>
<comment type="similarity">
    <text evidence="3 17">Belongs to the CDP-alcohol phosphatidyltransferase class-I family.</text>
</comment>
<evidence type="ECO:0000256" key="7">
    <source>
        <dbReference type="ARBA" id="ARBA00022679"/>
    </source>
</evidence>
<evidence type="ECO:0000256" key="16">
    <source>
        <dbReference type="ARBA" id="ARBA00047433"/>
    </source>
</evidence>
<evidence type="ECO:0000256" key="13">
    <source>
        <dbReference type="ARBA" id="ARBA00023264"/>
    </source>
</evidence>
<dbReference type="PROSITE" id="PS00379">
    <property type="entry name" value="CDP_ALCOHOL_P_TRANSF"/>
    <property type="match status" value="1"/>
</dbReference>
<evidence type="ECO:0000313" key="19">
    <source>
        <dbReference type="EMBL" id="CAF0725825.1"/>
    </source>
</evidence>
<dbReference type="InterPro" id="IPR050324">
    <property type="entry name" value="CDP-alcohol_PTase-I"/>
</dbReference>
<dbReference type="GO" id="GO:0016020">
    <property type="term" value="C:membrane"/>
    <property type="evidence" value="ECO:0007669"/>
    <property type="project" value="InterPro"/>
</dbReference>
<dbReference type="GO" id="GO:0043337">
    <property type="term" value="F:cardiolipin synthase (CMP-forming)"/>
    <property type="evidence" value="ECO:0007669"/>
    <property type="project" value="UniProtKB-EC"/>
</dbReference>
<evidence type="ECO:0000313" key="24">
    <source>
        <dbReference type="Proteomes" id="UP000663860"/>
    </source>
</evidence>
<evidence type="ECO:0000313" key="23">
    <source>
        <dbReference type="Proteomes" id="UP000663832"/>
    </source>
</evidence>
<organism evidence="19 24">
    <name type="scientific">Adineta steineri</name>
    <dbReference type="NCBI Taxonomy" id="433720"/>
    <lineage>
        <taxon>Eukaryota</taxon>
        <taxon>Metazoa</taxon>
        <taxon>Spiralia</taxon>
        <taxon>Gnathifera</taxon>
        <taxon>Rotifera</taxon>
        <taxon>Eurotatoria</taxon>
        <taxon>Bdelloidea</taxon>
        <taxon>Adinetida</taxon>
        <taxon>Adinetidae</taxon>
        <taxon>Adineta</taxon>
    </lineage>
</organism>
<comment type="catalytic activity">
    <reaction evidence="1">
        <text>a CDP-1,2-diacyl-sn-glycerol + L-serine = a 1,2-diacyl-sn-glycero-3-phospho-L-serine + CMP + H(+)</text>
        <dbReference type="Rhea" id="RHEA:16913"/>
        <dbReference type="ChEBI" id="CHEBI:15378"/>
        <dbReference type="ChEBI" id="CHEBI:33384"/>
        <dbReference type="ChEBI" id="CHEBI:57262"/>
        <dbReference type="ChEBI" id="CHEBI:58332"/>
        <dbReference type="ChEBI" id="CHEBI:60377"/>
        <dbReference type="EC" id="2.7.8.8"/>
    </reaction>
</comment>
<evidence type="ECO:0000256" key="18">
    <source>
        <dbReference type="SAM" id="Phobius"/>
    </source>
</evidence>
<dbReference type="InterPro" id="IPR000462">
    <property type="entry name" value="CDP-OH_P_trans"/>
</dbReference>
<keyword evidence="8 18" id="KW-0812">Transmembrane</keyword>
<evidence type="ECO:0000256" key="8">
    <source>
        <dbReference type="ARBA" id="ARBA00022692"/>
    </source>
</evidence>
<dbReference type="GO" id="GO:0012505">
    <property type="term" value="C:endomembrane system"/>
    <property type="evidence" value="ECO:0007669"/>
    <property type="project" value="UniProtKB-SubCell"/>
</dbReference>
<keyword evidence="7 17" id="KW-0808">Transferase</keyword>
<evidence type="ECO:0000313" key="21">
    <source>
        <dbReference type="EMBL" id="CAF0931946.1"/>
    </source>
</evidence>
<dbReference type="EC" id="2.7.8.8" evidence="4"/>
<dbReference type="EC" id="2.7.8.41" evidence="15"/>
<evidence type="ECO:0000313" key="22">
    <source>
        <dbReference type="EMBL" id="CAF4075909.1"/>
    </source>
</evidence>
<evidence type="ECO:0000256" key="14">
    <source>
        <dbReference type="ARBA" id="ARBA00032361"/>
    </source>
</evidence>
<dbReference type="InterPro" id="IPR043130">
    <property type="entry name" value="CDP-OH_PTrfase_TM_dom"/>
</dbReference>
<evidence type="ECO:0000256" key="6">
    <source>
        <dbReference type="ARBA" id="ARBA00022516"/>
    </source>
</evidence>
<dbReference type="Proteomes" id="UP000663832">
    <property type="component" value="Unassembled WGS sequence"/>
</dbReference>
<comment type="caution">
    <text evidence="19">The sequence shown here is derived from an EMBL/GenBank/DDBJ whole genome shotgun (WGS) entry which is preliminary data.</text>
</comment>
<gene>
    <name evidence="21" type="ORF">BJG266_LOCUS12142</name>
    <name evidence="19" type="ORF">IZO911_LOCUS2404</name>
    <name evidence="22" type="ORF">KXQ929_LOCUS33039</name>
    <name evidence="20" type="ORF">QVE165_LOCUS5034</name>
</gene>
<dbReference type="Proteomes" id="UP000663860">
    <property type="component" value="Unassembled WGS sequence"/>
</dbReference>
<evidence type="ECO:0000256" key="1">
    <source>
        <dbReference type="ARBA" id="ARBA00000287"/>
    </source>
</evidence>
<dbReference type="Pfam" id="PF01066">
    <property type="entry name" value="CDP-OH_P_transf"/>
    <property type="match status" value="1"/>
</dbReference>
<evidence type="ECO:0000256" key="4">
    <source>
        <dbReference type="ARBA" id="ARBA00013174"/>
    </source>
</evidence>
<sequence length="187" mass="20292">MTTRQDVDKKPSTSYNVFLDQVDVYAQKLRRGTPNALTLGNLTCGLFSLIFAINGLHRFSAIFIFIAAAFDLFDGRVARALGITSDIGAQLDSLADVVSFGVAPAILAHTIQNWSFLMVIAFVSFPLAGAWRLARFNVHPTQGHFIGLPIPAAGLAVAFLAFFSYVSPLIMIGLALFMISKIEVPKL</sequence>
<dbReference type="EMBL" id="CAJNOE010000012">
    <property type="protein sequence ID" value="CAF0725825.1"/>
    <property type="molecule type" value="Genomic_DNA"/>
</dbReference>
<protein>
    <recommendedName>
        <fullName evidence="5">CDP-diacylglycerol--serine O-phosphatidyltransferase</fullName>
        <ecNumber evidence="15">2.7.8.41</ecNumber>
        <ecNumber evidence="4">2.7.8.8</ecNumber>
    </recommendedName>
    <alternativeName>
        <fullName evidence="14">Phosphatidylserine synthase</fullName>
    </alternativeName>
</protein>
<comment type="subcellular location">
    <subcellularLocation>
        <location evidence="2">Endomembrane system</location>
        <topology evidence="2">Multi-pass membrane protein</topology>
    </subcellularLocation>
</comment>
<reference evidence="19" key="1">
    <citation type="submission" date="2021-02" db="EMBL/GenBank/DDBJ databases">
        <authorList>
            <person name="Nowell W R."/>
        </authorList>
    </citation>
    <scope>NUCLEOTIDE SEQUENCE</scope>
</reference>
<evidence type="ECO:0000256" key="10">
    <source>
        <dbReference type="ARBA" id="ARBA00023098"/>
    </source>
</evidence>
<dbReference type="AlphaFoldDB" id="A0A813MQ38"/>
<evidence type="ECO:0000256" key="2">
    <source>
        <dbReference type="ARBA" id="ARBA00004127"/>
    </source>
</evidence>
<accession>A0A813MQ38</accession>
<evidence type="ECO:0000256" key="5">
    <source>
        <dbReference type="ARBA" id="ARBA00017171"/>
    </source>
</evidence>
<dbReference type="InterPro" id="IPR048254">
    <property type="entry name" value="CDP_ALCOHOL_P_TRANSF_CS"/>
</dbReference>
<proteinExistence type="inferred from homology"/>
<evidence type="ECO:0000256" key="17">
    <source>
        <dbReference type="RuleBase" id="RU003750"/>
    </source>
</evidence>
<dbReference type="GO" id="GO:0003882">
    <property type="term" value="F:CDP-diacylglycerol-serine O-phosphatidyltransferase activity"/>
    <property type="evidence" value="ECO:0007669"/>
    <property type="project" value="UniProtKB-EC"/>
</dbReference>
<dbReference type="NCBIfam" id="TIGR00473">
    <property type="entry name" value="pssA"/>
    <property type="match status" value="1"/>
</dbReference>
<dbReference type="InterPro" id="IPR004533">
    <property type="entry name" value="CDP-diaglyc--ser_O-PTrfase"/>
</dbReference>
<dbReference type="PANTHER" id="PTHR14269:SF61">
    <property type="entry name" value="CDP-DIACYLGLYCEROL--SERINE O-PHOSPHATIDYLTRANSFERASE"/>
    <property type="match status" value="1"/>
</dbReference>